<dbReference type="EMBL" id="VCKY01000264">
    <property type="protein sequence ID" value="TMR08882.1"/>
    <property type="molecule type" value="Genomic_DNA"/>
</dbReference>
<sequence>MATDFSAPEVAADGRIVWTRGKFGVWRGAVNGNDLFTMARGTSQADPRWQLVTLLPGALLEPDVHEDEQVLRDSAWTALKAHVHTLGAVFPEEVPAPLSAAARR</sequence>
<keyword evidence="2" id="KW-1185">Reference proteome</keyword>
<gene>
    <name evidence="1" type="ORF">ETD86_45760</name>
</gene>
<evidence type="ECO:0000313" key="1">
    <source>
        <dbReference type="EMBL" id="TMR08882.1"/>
    </source>
</evidence>
<accession>A0A5S4EYU1</accession>
<dbReference type="Proteomes" id="UP000309128">
    <property type="component" value="Unassembled WGS sequence"/>
</dbReference>
<proteinExistence type="predicted"/>
<evidence type="ECO:0000313" key="2">
    <source>
        <dbReference type="Proteomes" id="UP000309128"/>
    </source>
</evidence>
<protein>
    <submittedName>
        <fullName evidence="1">Uncharacterized protein</fullName>
    </submittedName>
</protein>
<dbReference type="AlphaFoldDB" id="A0A5S4EYU1"/>
<organism evidence="1 2">
    <name type="scientific">Nonomuraea turkmeniaca</name>
    <dbReference type="NCBI Taxonomy" id="103838"/>
    <lineage>
        <taxon>Bacteria</taxon>
        <taxon>Bacillati</taxon>
        <taxon>Actinomycetota</taxon>
        <taxon>Actinomycetes</taxon>
        <taxon>Streptosporangiales</taxon>
        <taxon>Streptosporangiaceae</taxon>
        <taxon>Nonomuraea</taxon>
    </lineage>
</organism>
<comment type="caution">
    <text evidence="1">The sequence shown here is derived from an EMBL/GenBank/DDBJ whole genome shotgun (WGS) entry which is preliminary data.</text>
</comment>
<reference evidence="1 2" key="1">
    <citation type="submission" date="2019-05" db="EMBL/GenBank/DDBJ databases">
        <title>Draft genome sequence of Nonomuraea turkmeniaca DSM 43926.</title>
        <authorList>
            <person name="Saricaoglu S."/>
            <person name="Isik K."/>
        </authorList>
    </citation>
    <scope>NUCLEOTIDE SEQUENCE [LARGE SCALE GENOMIC DNA]</scope>
    <source>
        <strain evidence="1 2">DSM 43926</strain>
    </source>
</reference>
<dbReference type="RefSeq" id="WP_138672892.1">
    <property type="nucleotide sequence ID" value="NZ_VCKY01000264.1"/>
</dbReference>
<name>A0A5S4EYU1_9ACTN</name>